<evidence type="ECO:0000313" key="2">
    <source>
        <dbReference type="Proteomes" id="UP000034410"/>
    </source>
</evidence>
<dbReference type="RefSeq" id="WP_046858837.1">
    <property type="nucleotide sequence ID" value="NZ_CP011412.1"/>
</dbReference>
<accession>A0A0F7JW90</accession>
<protein>
    <submittedName>
        <fullName evidence="1">Uncharacterized protein</fullName>
    </submittedName>
</protein>
<evidence type="ECO:0000313" key="1">
    <source>
        <dbReference type="EMBL" id="AKH19902.1"/>
    </source>
</evidence>
<dbReference type="KEGG" id="seds:AAY24_05535"/>
<sequence length="69" mass="7654">MKDEPALGYRPVALVAEQEQFQLLTMGDRVNKTIVIQNLEIRFAAVAPAATVKEVREQRLQVPGVTYAA</sequence>
<dbReference type="OrthoDB" id="5500856at2"/>
<name>A0A0F7JW90_9GAMM</name>
<dbReference type="EMBL" id="CP011412">
    <property type="protein sequence ID" value="AKH19902.1"/>
    <property type="molecule type" value="Genomic_DNA"/>
</dbReference>
<proteinExistence type="predicted"/>
<organism evidence="1 2">
    <name type="scientific">Sedimenticola thiotaurini</name>
    <dbReference type="NCBI Taxonomy" id="1543721"/>
    <lineage>
        <taxon>Bacteria</taxon>
        <taxon>Pseudomonadati</taxon>
        <taxon>Pseudomonadota</taxon>
        <taxon>Gammaproteobacteria</taxon>
        <taxon>Chromatiales</taxon>
        <taxon>Sedimenticolaceae</taxon>
        <taxon>Sedimenticola</taxon>
    </lineage>
</organism>
<gene>
    <name evidence="1" type="ORF">AAY24_05535</name>
</gene>
<dbReference type="AlphaFoldDB" id="A0A0F7JW90"/>
<reference evidence="1 2" key="1">
    <citation type="journal article" date="2015" name="Genome Announc.">
        <title>Complete Genome Sequence of Sedimenticola thiotaurini Strain SIP-G1, a Polyphosphate- and Polyhydroxyalkanoate-Accumulating Sulfur-Oxidizing Gammaproteobacterium Isolated from Salt Marsh Sediments.</title>
        <authorList>
            <person name="Flood B.E."/>
            <person name="Jones D.S."/>
            <person name="Bailey J.V."/>
        </authorList>
    </citation>
    <scope>NUCLEOTIDE SEQUENCE [LARGE SCALE GENOMIC DNA]</scope>
    <source>
        <strain evidence="1 2">SIP-G1</strain>
    </source>
</reference>
<dbReference type="Proteomes" id="UP000034410">
    <property type="component" value="Chromosome"/>
</dbReference>
<keyword evidence="2" id="KW-1185">Reference proteome</keyword>